<evidence type="ECO:0000313" key="1">
    <source>
        <dbReference type="EMBL" id="CAG8590602.1"/>
    </source>
</evidence>
<accession>A0A9N9C4N3</accession>
<gene>
    <name evidence="1" type="ORF">PBRASI_LOCUS7103</name>
</gene>
<dbReference type="Proteomes" id="UP000789739">
    <property type="component" value="Unassembled WGS sequence"/>
</dbReference>
<keyword evidence="2" id="KW-1185">Reference proteome</keyword>
<organism evidence="1 2">
    <name type="scientific">Paraglomus brasilianum</name>
    <dbReference type="NCBI Taxonomy" id="144538"/>
    <lineage>
        <taxon>Eukaryota</taxon>
        <taxon>Fungi</taxon>
        <taxon>Fungi incertae sedis</taxon>
        <taxon>Mucoromycota</taxon>
        <taxon>Glomeromycotina</taxon>
        <taxon>Glomeromycetes</taxon>
        <taxon>Paraglomerales</taxon>
        <taxon>Paraglomeraceae</taxon>
        <taxon>Paraglomus</taxon>
    </lineage>
</organism>
<dbReference type="AlphaFoldDB" id="A0A9N9C4N3"/>
<sequence>MFEELLLRVGRDDAPQKDIRSWIRFLWTTIANMATIAVEYSPLEDTKELAGTAYVTYCSGCSNSKCLLRQRK</sequence>
<name>A0A9N9C4N3_9GLOM</name>
<dbReference type="EMBL" id="CAJVPI010001037">
    <property type="protein sequence ID" value="CAG8590602.1"/>
    <property type="molecule type" value="Genomic_DNA"/>
</dbReference>
<comment type="caution">
    <text evidence="1">The sequence shown here is derived from an EMBL/GenBank/DDBJ whole genome shotgun (WGS) entry which is preliminary data.</text>
</comment>
<evidence type="ECO:0000313" key="2">
    <source>
        <dbReference type="Proteomes" id="UP000789739"/>
    </source>
</evidence>
<protein>
    <submittedName>
        <fullName evidence="1">4705_t:CDS:1</fullName>
    </submittedName>
</protein>
<proteinExistence type="predicted"/>
<reference evidence="1" key="1">
    <citation type="submission" date="2021-06" db="EMBL/GenBank/DDBJ databases">
        <authorList>
            <person name="Kallberg Y."/>
            <person name="Tangrot J."/>
            <person name="Rosling A."/>
        </authorList>
    </citation>
    <scope>NUCLEOTIDE SEQUENCE</scope>
    <source>
        <strain evidence="1">BR232B</strain>
    </source>
</reference>